<gene>
    <name evidence="2" type="ORF">HGRIS_006421</name>
</gene>
<dbReference type="EMBL" id="JASNQZ010000001">
    <property type="protein sequence ID" value="KAL0961477.1"/>
    <property type="molecule type" value="Genomic_DNA"/>
</dbReference>
<organism evidence="2 3">
    <name type="scientific">Hohenbuehelia grisea</name>
    <dbReference type="NCBI Taxonomy" id="104357"/>
    <lineage>
        <taxon>Eukaryota</taxon>
        <taxon>Fungi</taxon>
        <taxon>Dikarya</taxon>
        <taxon>Basidiomycota</taxon>
        <taxon>Agaricomycotina</taxon>
        <taxon>Agaricomycetes</taxon>
        <taxon>Agaricomycetidae</taxon>
        <taxon>Agaricales</taxon>
        <taxon>Pleurotineae</taxon>
        <taxon>Pleurotaceae</taxon>
        <taxon>Hohenbuehelia</taxon>
    </lineage>
</organism>
<evidence type="ECO:0000313" key="3">
    <source>
        <dbReference type="Proteomes" id="UP001556367"/>
    </source>
</evidence>
<feature type="transmembrane region" description="Helical" evidence="1">
    <location>
        <begin position="451"/>
        <end position="481"/>
    </location>
</feature>
<protein>
    <submittedName>
        <fullName evidence="2">Uncharacterized protein</fullName>
    </submittedName>
</protein>
<dbReference type="Proteomes" id="UP001556367">
    <property type="component" value="Unassembled WGS sequence"/>
</dbReference>
<proteinExistence type="predicted"/>
<accession>A0ABR3K0S5</accession>
<keyword evidence="1" id="KW-0472">Membrane</keyword>
<feature type="transmembrane region" description="Helical" evidence="1">
    <location>
        <begin position="605"/>
        <end position="629"/>
    </location>
</feature>
<name>A0ABR3K0S5_9AGAR</name>
<keyword evidence="1" id="KW-1133">Transmembrane helix</keyword>
<evidence type="ECO:0000313" key="2">
    <source>
        <dbReference type="EMBL" id="KAL0961477.1"/>
    </source>
</evidence>
<feature type="transmembrane region" description="Helical" evidence="1">
    <location>
        <begin position="571"/>
        <end position="593"/>
    </location>
</feature>
<feature type="transmembrane region" description="Helical" evidence="1">
    <location>
        <begin position="531"/>
        <end position="551"/>
    </location>
</feature>
<evidence type="ECO:0000256" key="1">
    <source>
        <dbReference type="SAM" id="Phobius"/>
    </source>
</evidence>
<reference evidence="3" key="1">
    <citation type="submission" date="2024-06" db="EMBL/GenBank/DDBJ databases">
        <title>Multi-omics analyses provide insights into the biosynthesis of the anticancer antibiotic pleurotin in Hohenbuehelia grisea.</title>
        <authorList>
            <person name="Weaver J.A."/>
            <person name="Alberti F."/>
        </authorList>
    </citation>
    <scope>NUCLEOTIDE SEQUENCE [LARGE SCALE GENOMIC DNA]</scope>
    <source>
        <strain evidence="3">T-177</strain>
    </source>
</reference>
<comment type="caution">
    <text evidence="2">The sequence shown here is derived from an EMBL/GenBank/DDBJ whole genome shotgun (WGS) entry which is preliminary data.</text>
</comment>
<keyword evidence="1" id="KW-0812">Transmembrane</keyword>
<sequence length="685" mass="74946">MKSKGTENASDRSWTVWISICSSQIWGHTLRLFVLAFLPYAAAQAPNTDFAAWPSGLLTLVTSLYVGSTLPTSSFETNDPVACIRPLGVLDWCTTYRRSHDHMGTVNEVWLEPKRTVRAGSDPWAGRTPWQSKVQFSAHIARIRGDSAQAVVSCLRTWAMDSDSSKARIERSAREWGRYEKATPSTNPSGLSPAAISAGKQLTSAFDLRLESYVISAEEFSLLTQCLVEFAECAQWLALAGHGGHGANERLRNVLADAGLSSVLDDLGPAAPWFNDSSNHDTIHALYIGLHIRSRYWAHQSVAWSTSGASPLAHSGDLEKGFQKVPPLRVLADQILELAARSHMLIFTWRPLNHAGHNRSISLLSFIWGVRHFSSANLRHANPGELAVLSMLSGIGTTYKSVGMHFPSPIRPTSPQELADQVTSLVEEEIQTPCGWVGVLPITQVLYHGRMAILAIVVAFFVSLGSGASAWMCIALCLGVLPRDDPLESPEIGPHLAQFPWPPHTVAGLSQPCRGLWLAGLEYYKPYHGKFASPPFATIILGFAAAILAHVKQEEWRPALNFTPSVPPSKWIQWTSITLSSILAIIQTIWYVFRVNGHGPASRREGLLATLLGLIFGVGTIVICVLRLTGMMGSYARWIAEGTLCLTTLPLFIVYPDGPSGEREGGCRILYMWQWLLAGTVSLAA</sequence>
<keyword evidence="3" id="KW-1185">Reference proteome</keyword>